<proteinExistence type="predicted"/>
<accession>B0T2Q9</accession>
<dbReference type="AlphaFoldDB" id="B0T2Q9"/>
<dbReference type="InterPro" id="IPR008757">
    <property type="entry name" value="Peptidase_M6-like_domain"/>
</dbReference>
<organism evidence="2">
    <name type="scientific">Caulobacter sp. (strain K31)</name>
    <dbReference type="NCBI Taxonomy" id="366602"/>
    <lineage>
        <taxon>Bacteria</taxon>
        <taxon>Pseudomonadati</taxon>
        <taxon>Pseudomonadota</taxon>
        <taxon>Alphaproteobacteria</taxon>
        <taxon>Caulobacterales</taxon>
        <taxon>Caulobacteraceae</taxon>
        <taxon>Caulobacter</taxon>
    </lineage>
</organism>
<dbReference type="eggNOG" id="COG4412">
    <property type="taxonomic scope" value="Bacteria"/>
</dbReference>
<gene>
    <name evidence="2" type="ordered locus">Caul_3183</name>
</gene>
<dbReference type="KEGG" id="cak:Caul_3183"/>
<feature type="domain" description="Peptidase M6-like" evidence="1">
    <location>
        <begin position="98"/>
        <end position="309"/>
    </location>
</feature>
<sequence length="480" mass="52713">MRYAFKPFSGCACRREQCAVPASPGLISQLYARYLSLLAEGRLSEDMSFEDFYRVWRSSRRGPNNIGLDDGEVRLGGLKGALRIDQPAVKLKGQIRTLVLLVDFADRPHADDHSPGMYDQMLFSLDAFPSGSMRDFYRQVSGWTKDGKNGIDVIGKVHGWFRMPNTLAFYADGNSGMGDNFPRNAQALARDAVLAAKNAGVDFSGYDALGEGVVTALFVIHAGGGAETTGNRNDIWSHKWIIPNRVDVGQGLSVSTYLTVPEDCRVGVCAHEWGHLAARWADYYDTGASRSTTSNGLGNYCLMAAGSWGNFGLTPVYPNGMLRMFHGWVKPRVIDTTTKGVVLKPAAEGGDMVVIRNNSHMTDTQYLLVEYRRKRKQDRFLPDQGIAVYVVDEAIADVNDESRLAIELLQADGKRDLAKIFGQGNRGDANDLYPSVGNADLGRKTKPPLNMPKSKWSGVTIKVLGNPGDEQMKIDVTIEA</sequence>
<protein>
    <submittedName>
        <fullName evidence="2">Peptidase, M6 (Immune inhibitor A) family</fullName>
    </submittedName>
</protein>
<dbReference type="NCBIfam" id="TIGR03296">
    <property type="entry name" value="M6dom_TIGR03296"/>
    <property type="match status" value="1"/>
</dbReference>
<dbReference type="STRING" id="366602.Caul_3183"/>
<dbReference type="HOGENOM" id="CLU_035035_0_0_5"/>
<evidence type="ECO:0000259" key="1">
    <source>
        <dbReference type="Pfam" id="PF05547"/>
    </source>
</evidence>
<evidence type="ECO:0000313" key="2">
    <source>
        <dbReference type="EMBL" id="ABZ72310.1"/>
    </source>
</evidence>
<dbReference type="EMBL" id="CP000927">
    <property type="protein sequence ID" value="ABZ72310.1"/>
    <property type="molecule type" value="Genomic_DNA"/>
</dbReference>
<dbReference type="PANTHER" id="PTHR41775">
    <property type="entry name" value="SECRETED PROTEIN-RELATED"/>
    <property type="match status" value="1"/>
</dbReference>
<dbReference type="GO" id="GO:0006508">
    <property type="term" value="P:proteolysis"/>
    <property type="evidence" value="ECO:0007669"/>
    <property type="project" value="InterPro"/>
</dbReference>
<name>B0T2Q9_CAUSK</name>
<dbReference type="PANTHER" id="PTHR41775:SF1">
    <property type="entry name" value="PEPTIDASE M6-LIKE DOMAIN-CONTAINING PROTEIN"/>
    <property type="match status" value="1"/>
</dbReference>
<dbReference type="Pfam" id="PF05547">
    <property type="entry name" value="Peptidase_M6"/>
    <property type="match status" value="1"/>
</dbReference>
<reference evidence="2" key="1">
    <citation type="submission" date="2008-01" db="EMBL/GenBank/DDBJ databases">
        <title>Complete sequence of chromosome of Caulobacter sp. K31.</title>
        <authorList>
            <consortium name="US DOE Joint Genome Institute"/>
            <person name="Copeland A."/>
            <person name="Lucas S."/>
            <person name="Lapidus A."/>
            <person name="Barry K."/>
            <person name="Glavina del Rio T."/>
            <person name="Dalin E."/>
            <person name="Tice H."/>
            <person name="Pitluck S."/>
            <person name="Bruce D."/>
            <person name="Goodwin L."/>
            <person name="Thompson L.S."/>
            <person name="Brettin T."/>
            <person name="Detter J.C."/>
            <person name="Han C."/>
            <person name="Schmutz J."/>
            <person name="Larimer F."/>
            <person name="Land M."/>
            <person name="Hauser L."/>
            <person name="Kyrpides N."/>
            <person name="Kim E."/>
            <person name="Stephens C."/>
            <person name="Richardson P."/>
        </authorList>
    </citation>
    <scope>NUCLEOTIDE SEQUENCE [LARGE SCALE GENOMIC DNA]</scope>
    <source>
        <strain evidence="2">K31</strain>
    </source>
</reference>
<dbReference type="GO" id="GO:0008233">
    <property type="term" value="F:peptidase activity"/>
    <property type="evidence" value="ECO:0007669"/>
    <property type="project" value="InterPro"/>
</dbReference>